<comment type="caution">
    <text evidence="1">The sequence shown here is derived from an EMBL/GenBank/DDBJ whole genome shotgun (WGS) entry which is preliminary data.</text>
</comment>
<sequence>MKYKYSLSKYKNPNMYSYGGQEDHTFIKWALCSHPAKGKVKQLSRFDTCRETLCCRIFDVISRTTKRTIPTDKLRLVVKIASSSNHPQTQRGYQKTMNKWTKAAIHMLNIVEKEHKWMLTKAYPIKPYSHGDKIYMLVASKKWMRSPHMLSLFTLIFRINTHRGMRSSTTNRLRLYKSIMKHIKKFSVEGVVVGDRPTINTTIEYWDPLLRNYNKMFKGFPMKDTFNKSSYKYHAMEGISKLCSNQCTNPKLQKRFNEVVKSQKVSREHRIFGRAHEEWIVVGA</sequence>
<protein>
    <submittedName>
        <fullName evidence="1">Uncharacterized protein</fullName>
    </submittedName>
</protein>
<accession>A0A0F9MF09</accession>
<name>A0A0F9MF09_9ZZZZ</name>
<dbReference type="EMBL" id="LAZR01009018">
    <property type="protein sequence ID" value="KKM75200.1"/>
    <property type="molecule type" value="Genomic_DNA"/>
</dbReference>
<gene>
    <name evidence="1" type="ORF">LCGC14_1392620</name>
</gene>
<evidence type="ECO:0000313" key="1">
    <source>
        <dbReference type="EMBL" id="KKM75200.1"/>
    </source>
</evidence>
<organism evidence="1">
    <name type="scientific">marine sediment metagenome</name>
    <dbReference type="NCBI Taxonomy" id="412755"/>
    <lineage>
        <taxon>unclassified sequences</taxon>
        <taxon>metagenomes</taxon>
        <taxon>ecological metagenomes</taxon>
    </lineage>
</organism>
<reference evidence="1" key="1">
    <citation type="journal article" date="2015" name="Nature">
        <title>Complex archaea that bridge the gap between prokaryotes and eukaryotes.</title>
        <authorList>
            <person name="Spang A."/>
            <person name="Saw J.H."/>
            <person name="Jorgensen S.L."/>
            <person name="Zaremba-Niedzwiedzka K."/>
            <person name="Martijn J."/>
            <person name="Lind A.E."/>
            <person name="van Eijk R."/>
            <person name="Schleper C."/>
            <person name="Guy L."/>
            <person name="Ettema T.J."/>
        </authorList>
    </citation>
    <scope>NUCLEOTIDE SEQUENCE</scope>
</reference>
<proteinExistence type="predicted"/>
<dbReference type="AlphaFoldDB" id="A0A0F9MF09"/>